<dbReference type="Gene3D" id="1.50.40.10">
    <property type="entry name" value="Mitochondrial carrier domain"/>
    <property type="match status" value="1"/>
</dbReference>
<dbReference type="GO" id="GO:0005634">
    <property type="term" value="C:nucleus"/>
    <property type="evidence" value="ECO:0007669"/>
    <property type="project" value="UniProtKB-SubCell"/>
</dbReference>
<feature type="domain" description="Lipase maturation factor 1/2 C-terminal" evidence="20">
    <location>
        <begin position="413"/>
        <end position="546"/>
    </location>
</feature>
<keyword evidence="6 14" id="KW-0812">Transmembrane</keyword>
<keyword evidence="11" id="KW-0804">Transcription</keyword>
<evidence type="ECO:0000313" key="22">
    <source>
        <dbReference type="Proteomes" id="UP000835052"/>
    </source>
</evidence>
<dbReference type="InterPro" id="IPR057433">
    <property type="entry name" value="LMF1/2_C"/>
</dbReference>
<evidence type="ECO:0000313" key="21">
    <source>
        <dbReference type="EMBL" id="CAD6187163.1"/>
    </source>
</evidence>
<dbReference type="GO" id="GO:0006367">
    <property type="term" value="P:transcription initiation at RNA polymerase II promoter"/>
    <property type="evidence" value="ECO:0007669"/>
    <property type="project" value="InterPro"/>
</dbReference>
<feature type="repeat" description="Solcar" evidence="14">
    <location>
        <begin position="595"/>
        <end position="686"/>
    </location>
</feature>
<reference evidence="21" key="1">
    <citation type="submission" date="2020-10" db="EMBL/GenBank/DDBJ databases">
        <authorList>
            <person name="Kikuchi T."/>
        </authorList>
    </citation>
    <scope>NUCLEOTIDE SEQUENCE</scope>
    <source>
        <strain evidence="21">NKZ352</strain>
    </source>
</reference>
<evidence type="ECO:0000256" key="14">
    <source>
        <dbReference type="PROSITE-ProRule" id="PRU00282"/>
    </source>
</evidence>
<dbReference type="Proteomes" id="UP000835052">
    <property type="component" value="Unassembled WGS sequence"/>
</dbReference>
<evidence type="ECO:0000256" key="2">
    <source>
        <dbReference type="ARBA" id="ARBA00004477"/>
    </source>
</evidence>
<evidence type="ECO:0000256" key="5">
    <source>
        <dbReference type="ARBA" id="ARBA00007688"/>
    </source>
</evidence>
<dbReference type="GO" id="GO:0051604">
    <property type="term" value="P:protein maturation"/>
    <property type="evidence" value="ECO:0007669"/>
    <property type="project" value="InterPro"/>
</dbReference>
<comment type="caution">
    <text evidence="21">The sequence shown here is derived from an EMBL/GenBank/DDBJ whole genome shotgun (WGS) entry which is preliminary data.</text>
</comment>
<feature type="domain" description="Bromodomain associated" evidence="18">
    <location>
        <begin position="872"/>
        <end position="933"/>
    </location>
</feature>
<dbReference type="SUPFAM" id="SSF103506">
    <property type="entry name" value="Mitochondrial carrier"/>
    <property type="match status" value="1"/>
</dbReference>
<feature type="domain" description="Lipase maturation factor 1/2 N-terminal" evidence="17">
    <location>
        <begin position="125"/>
        <end position="273"/>
    </location>
</feature>
<evidence type="ECO:0000259" key="18">
    <source>
        <dbReference type="Pfam" id="PF07524"/>
    </source>
</evidence>
<evidence type="ECO:0000256" key="8">
    <source>
        <dbReference type="ARBA" id="ARBA00022989"/>
    </source>
</evidence>
<sequence>MGHFSTYTVKQLIIMGQALVLLTAFSSIYWQIPGLFGEQGLMPVAAKMKCEKKNNVLKCPLSVLQALKSYFTLSPSVALQLTAIFGMIISSLVVVFKPLRKAPIFFILYSLYHTIFLAGGEFMAQEFDLLLLESTMYVGALANIFDSPADMITCFYVLYLGIKLRLPLGIMRLESENLDWWNLIALPRLYERQILPTPFSYYFSHVPEIFNKAACWASFYTDVFTTPLYLLPCETLQVFFFMTQVTAIIYMTFSGNYGFYYMNFVVLLLPLLQGISSSGSGEVKLSALLYLFCVVTAVLYFQVDIDFTTLTIHSYDPSPESLYDRISLLSSQTAFVCFVNMLVNAGTVVYKMVRSEDGALRRRTVMSIMVAALFGATVFRIGFVPSRVQSELDRYHPKMRQIHDNVMYLYNSSNAYGVNETINMRGRPEVIIEGANMMGGSWEELHFFAKPGDVSVAPRFLNPIWPRLDAQMWYAAVGNYKQNHFFLSLVYHLMEGTPDVLALMGHYPFGANKTMNFVRAKLYTYRFSKPTEEVDWWTRTYKREYMKIMNKSSKTLGDFLKSKNLLLEDPHAFKNGAFGKFLQRLHKTVVWFGHQEFVILMLTSVVLFHNSWRLMLFRGLLIGLKISLQVQLQTQQAEKLSVGQLTLRIYKNNGILAFYNGLSASVLRQLTYSTTRFGIYETVKKQFPQEKAMPFYQKALLAGFAGAAGGLVGTPADLVNVRMQNDSKLPAAQRRNYKHALDGLLRITREEGLMKMFNGATMATSRAVLMTIGQLSFYDQIKQMLIESGLAKDNLQTHFFSSFCAASVATMMTQPLDVMKTRMMNAAPGEFKGIGDCFLYTAKLGPMGFFKGFIPAWKWWTKVSNRLWKKKRRISTLAEARGYHNLKPEVAAAVQEMTRKFMLNIANFANNWAQHCHRKKVIQEDVQAALREFKHILPPLFFTKRFTNFQPAKGYGPGVYTHVNREIDVSELCHQPTQKIPIQLRIKSYFLVINGKIVPSPYNIAPAPEVEAPVEEEKPEEESEEPAERQRPHIYTMSAKELFSDCVKVGQTEQTVEVRPTIPESLSVEQQVFLKDIITTCMGQNDNKRQEALHALETDAGLQALLPPLSRVVFNAIMANIVQRCLSLTIYAVRMLKAISLNKTVDLRTMYHEIIPALMSCMLGKNLCLRPETDNHWALRDYASRTLISILKDQTKEHGDNSRPRIFKYAYNVFRAESSTAPMVYGAVAVLSEYVQPVEVPALITCFNEMIIKHKAIMTENREGPEFNDLAVSESSRLIAILAKHESFLREKDSDERSIGSQYKYEMD</sequence>
<evidence type="ECO:0000256" key="6">
    <source>
        <dbReference type="ARBA" id="ARBA00022692"/>
    </source>
</evidence>
<dbReference type="SUPFAM" id="SSF47113">
    <property type="entry name" value="Histone-fold"/>
    <property type="match status" value="1"/>
</dbReference>
<evidence type="ECO:0000256" key="9">
    <source>
        <dbReference type="ARBA" id="ARBA00023015"/>
    </source>
</evidence>
<feature type="transmembrane region" description="Helical" evidence="15">
    <location>
        <begin position="77"/>
        <end position="96"/>
    </location>
</feature>
<feature type="repeat" description="Solcar" evidence="14">
    <location>
        <begin position="793"/>
        <end position="877"/>
    </location>
</feature>
<accession>A0A8S1GWJ0</accession>
<feature type="transmembrane region" description="Helical" evidence="15">
    <location>
        <begin position="365"/>
        <end position="383"/>
    </location>
</feature>
<keyword evidence="12" id="KW-0325">Glycoprotein</keyword>
<dbReference type="InterPro" id="IPR009072">
    <property type="entry name" value="Histone-fold"/>
</dbReference>
<dbReference type="Pfam" id="PF07571">
    <property type="entry name" value="TAF6_C"/>
    <property type="match status" value="1"/>
</dbReference>
<evidence type="ECO:0000259" key="20">
    <source>
        <dbReference type="Pfam" id="PF25179"/>
    </source>
</evidence>
<comment type="similarity">
    <text evidence="4">Belongs to the mitochondrial carrier (TC 2.A.29) family.</text>
</comment>
<dbReference type="PANTHER" id="PTHR14463">
    <property type="entry name" value="LIPASE MATURATION FACTOR"/>
    <property type="match status" value="1"/>
</dbReference>
<evidence type="ECO:0000259" key="19">
    <source>
        <dbReference type="Pfam" id="PF07571"/>
    </source>
</evidence>
<dbReference type="OrthoDB" id="448427at2759"/>
<gene>
    <name evidence="21" type="ORF">CAUJ_LOCUS3082</name>
</gene>
<dbReference type="InterPro" id="IPR046344">
    <property type="entry name" value="TAF6_C_sf"/>
</dbReference>
<keyword evidence="8 15" id="KW-1133">Transmembrane helix</keyword>
<feature type="transmembrane region" description="Helical" evidence="15">
    <location>
        <begin position="287"/>
        <end position="312"/>
    </location>
</feature>
<evidence type="ECO:0000259" key="17">
    <source>
        <dbReference type="Pfam" id="PF06762"/>
    </source>
</evidence>
<feature type="transmembrane region" description="Helical" evidence="15">
    <location>
        <begin position="257"/>
        <end position="275"/>
    </location>
</feature>
<comment type="similarity">
    <text evidence="5">Belongs to the TAF6 family.</text>
</comment>
<evidence type="ECO:0000256" key="16">
    <source>
        <dbReference type="SAM" id="MobiDB-lite"/>
    </source>
</evidence>
<keyword evidence="10 14" id="KW-0472">Membrane</keyword>
<evidence type="ECO:0000256" key="10">
    <source>
        <dbReference type="ARBA" id="ARBA00023136"/>
    </source>
</evidence>
<evidence type="ECO:0000256" key="7">
    <source>
        <dbReference type="ARBA" id="ARBA00022824"/>
    </source>
</evidence>
<evidence type="ECO:0000256" key="3">
    <source>
        <dbReference type="ARBA" id="ARBA00005512"/>
    </source>
</evidence>
<dbReference type="FunFam" id="1.25.40.770:FF:000001">
    <property type="entry name" value="Transcription initiation factor TFIID subunit 6"/>
    <property type="match status" value="1"/>
</dbReference>
<dbReference type="InterPro" id="IPR011442">
    <property type="entry name" value="TAF6_C"/>
</dbReference>
<keyword evidence="22" id="KW-1185">Reference proteome</keyword>
<keyword evidence="9" id="KW-0805">Transcription regulation</keyword>
<feature type="domain" description="TAF6 C-terminal HEAT repeat" evidence="19">
    <location>
        <begin position="1064"/>
        <end position="1234"/>
    </location>
</feature>
<dbReference type="InterPro" id="IPR023395">
    <property type="entry name" value="MCP_dom_sf"/>
</dbReference>
<proteinExistence type="inferred from homology"/>
<dbReference type="InterPro" id="IPR057434">
    <property type="entry name" value="LMF1/2_N"/>
</dbReference>
<dbReference type="InterPro" id="IPR006565">
    <property type="entry name" value="BTP"/>
</dbReference>
<feature type="repeat" description="Solcar" evidence="14">
    <location>
        <begin position="697"/>
        <end position="784"/>
    </location>
</feature>
<dbReference type="Pfam" id="PF25179">
    <property type="entry name" value="LMF1_C"/>
    <property type="match status" value="1"/>
</dbReference>
<feature type="transmembrane region" description="Helical" evidence="15">
    <location>
        <begin position="136"/>
        <end position="162"/>
    </location>
</feature>
<dbReference type="PROSITE" id="PS50920">
    <property type="entry name" value="SOLCAR"/>
    <property type="match status" value="3"/>
</dbReference>
<dbReference type="Pfam" id="PF06762">
    <property type="entry name" value="LMF1"/>
    <property type="match status" value="1"/>
</dbReference>
<dbReference type="GO" id="GO:0005789">
    <property type="term" value="C:endoplasmic reticulum membrane"/>
    <property type="evidence" value="ECO:0007669"/>
    <property type="project" value="UniProtKB-SubCell"/>
</dbReference>
<name>A0A8S1GWJ0_9PELO</name>
<dbReference type="Pfam" id="PF07524">
    <property type="entry name" value="Bromo_TP"/>
    <property type="match status" value="1"/>
</dbReference>
<evidence type="ECO:0000256" key="1">
    <source>
        <dbReference type="ARBA" id="ARBA00004123"/>
    </source>
</evidence>
<comment type="function">
    <text evidence="15">Involved in the maturation of specific proteins in the endoplasmic reticulum.</text>
</comment>
<dbReference type="CDD" id="cd08050">
    <property type="entry name" value="TAF6C"/>
    <property type="match status" value="1"/>
</dbReference>
<dbReference type="InterPro" id="IPR009613">
    <property type="entry name" value="LMF"/>
</dbReference>
<evidence type="ECO:0000256" key="15">
    <source>
        <dbReference type="RuleBase" id="RU361229"/>
    </source>
</evidence>
<dbReference type="Gene3D" id="1.25.40.770">
    <property type="entry name" value="TAF6, C-terminal HEAT repeat domain"/>
    <property type="match status" value="1"/>
</dbReference>
<comment type="similarity">
    <text evidence="3 15">Belongs to the lipase maturation factor family.</text>
</comment>
<feature type="compositionally biased region" description="Acidic residues" evidence="16">
    <location>
        <begin position="1012"/>
        <end position="1025"/>
    </location>
</feature>
<feature type="transmembrane region" description="Helical" evidence="15">
    <location>
        <begin position="332"/>
        <end position="353"/>
    </location>
</feature>
<dbReference type="GO" id="GO:0046982">
    <property type="term" value="F:protein heterodimerization activity"/>
    <property type="evidence" value="ECO:0007669"/>
    <property type="project" value="InterPro"/>
</dbReference>
<dbReference type="Pfam" id="PF00153">
    <property type="entry name" value="Mito_carr"/>
    <property type="match status" value="3"/>
</dbReference>
<feature type="region of interest" description="Disordered" evidence="16">
    <location>
        <begin position="1008"/>
        <end position="1030"/>
    </location>
</feature>
<keyword evidence="7 15" id="KW-0256">Endoplasmic reticulum</keyword>
<feature type="transmembrane region" description="Helical" evidence="15">
    <location>
        <begin position="103"/>
        <end position="124"/>
    </location>
</feature>
<dbReference type="EMBL" id="CAJGYM010000006">
    <property type="protein sequence ID" value="CAD6187163.1"/>
    <property type="molecule type" value="Genomic_DNA"/>
</dbReference>
<dbReference type="Gene3D" id="1.10.20.10">
    <property type="entry name" value="Histone, subunit A"/>
    <property type="match status" value="1"/>
</dbReference>
<evidence type="ECO:0000256" key="13">
    <source>
        <dbReference type="ARBA" id="ARBA00023242"/>
    </source>
</evidence>
<evidence type="ECO:0000256" key="11">
    <source>
        <dbReference type="ARBA" id="ARBA00023163"/>
    </source>
</evidence>
<evidence type="ECO:0000256" key="12">
    <source>
        <dbReference type="ARBA" id="ARBA00023180"/>
    </source>
</evidence>
<comment type="subcellular location">
    <subcellularLocation>
        <location evidence="2 15">Endoplasmic reticulum membrane</location>
        <topology evidence="2 15">Multi-pass membrane protein</topology>
    </subcellularLocation>
    <subcellularLocation>
        <location evidence="1">Nucleus</location>
    </subcellularLocation>
</comment>
<feature type="transmembrane region" description="Helical" evidence="15">
    <location>
        <begin position="12"/>
        <end position="32"/>
    </location>
</feature>
<evidence type="ECO:0000256" key="4">
    <source>
        <dbReference type="ARBA" id="ARBA00006375"/>
    </source>
</evidence>
<dbReference type="InterPro" id="IPR018108">
    <property type="entry name" value="MCP_transmembrane"/>
</dbReference>
<organism evidence="21 22">
    <name type="scientific">Caenorhabditis auriculariae</name>
    <dbReference type="NCBI Taxonomy" id="2777116"/>
    <lineage>
        <taxon>Eukaryota</taxon>
        <taxon>Metazoa</taxon>
        <taxon>Ecdysozoa</taxon>
        <taxon>Nematoda</taxon>
        <taxon>Chromadorea</taxon>
        <taxon>Rhabditida</taxon>
        <taxon>Rhabditina</taxon>
        <taxon>Rhabditomorpha</taxon>
        <taxon>Rhabditoidea</taxon>
        <taxon>Rhabditidae</taxon>
        <taxon>Peloderinae</taxon>
        <taxon>Caenorhabditis</taxon>
    </lineage>
</organism>
<protein>
    <recommendedName>
        <fullName evidence="15">Lipase maturation factor</fullName>
    </recommendedName>
</protein>
<dbReference type="PANTHER" id="PTHR14463:SF5">
    <property type="entry name" value="LIPASE MATURATION FACTOR 2"/>
    <property type="match status" value="1"/>
</dbReference>
<keyword evidence="13" id="KW-0539">Nucleus</keyword>